<dbReference type="EMBL" id="NHTK01001181">
    <property type="protein sequence ID" value="PPR02239.1"/>
    <property type="molecule type" value="Genomic_DNA"/>
</dbReference>
<keyword evidence="3" id="KW-1185">Reference proteome</keyword>
<sequence length="390" mass="43221">MNLSDAERARLQQQYPRAGYWFGMLPTHPVIHGPPINGPHQPQPAQPIQQQAPFQIPVGPDNQQHYRRNYEIQHPAQLPPPYPPPPPHSDVQGLRGVPQVPAPVQAPPSAAVPVTFSLPLNTNVVGGIVTRVTLSLPSDLPFQDFFSRICAHMDLSPSSAILGYKMTGDLVRTAPYRLMDEEDLRNAMSKAVLKIQRARTREIIVEIHNLRPAQVAAQAKQAAHAGRKPGAGSAGVSDASEPSTSVSFAPQLRRLRAHLACQRHGGKPCYVDRITAEHKVLSVFDLTLWAKSMLLDPINVTLTRPPSTLQFDHFRIHKRRANREQNPQPQIHFHLNGIKPASSRARRPFSAKNSDPVIDLTGSDTESLDEPDQVKAEVKVEADGKENWQF</sequence>
<feature type="region of interest" description="Disordered" evidence="1">
    <location>
        <begin position="218"/>
        <end position="247"/>
    </location>
</feature>
<dbReference type="OrthoDB" id="3055010at2759"/>
<dbReference type="STRING" id="181874.A0A409YGU5"/>
<feature type="region of interest" description="Disordered" evidence="1">
    <location>
        <begin position="74"/>
        <end position="97"/>
    </location>
</feature>
<proteinExistence type="predicted"/>
<accession>A0A409YGU5</accession>
<dbReference type="AlphaFoldDB" id="A0A409YGU5"/>
<dbReference type="InParanoid" id="A0A409YGU5"/>
<dbReference type="Proteomes" id="UP000284842">
    <property type="component" value="Unassembled WGS sequence"/>
</dbReference>
<evidence type="ECO:0000256" key="1">
    <source>
        <dbReference type="SAM" id="MobiDB-lite"/>
    </source>
</evidence>
<comment type="caution">
    <text evidence="2">The sequence shown here is derived from an EMBL/GenBank/DDBJ whole genome shotgun (WGS) entry which is preliminary data.</text>
</comment>
<gene>
    <name evidence="2" type="ORF">CVT24_011467</name>
</gene>
<evidence type="ECO:0000313" key="2">
    <source>
        <dbReference type="EMBL" id="PPR02239.1"/>
    </source>
</evidence>
<protein>
    <submittedName>
        <fullName evidence="2">Uncharacterized protein</fullName>
    </submittedName>
</protein>
<organism evidence="2 3">
    <name type="scientific">Panaeolus cyanescens</name>
    <dbReference type="NCBI Taxonomy" id="181874"/>
    <lineage>
        <taxon>Eukaryota</taxon>
        <taxon>Fungi</taxon>
        <taxon>Dikarya</taxon>
        <taxon>Basidiomycota</taxon>
        <taxon>Agaricomycotina</taxon>
        <taxon>Agaricomycetes</taxon>
        <taxon>Agaricomycetidae</taxon>
        <taxon>Agaricales</taxon>
        <taxon>Agaricineae</taxon>
        <taxon>Galeropsidaceae</taxon>
        <taxon>Panaeolus</taxon>
    </lineage>
</organism>
<reference evidence="2 3" key="1">
    <citation type="journal article" date="2018" name="Evol. Lett.">
        <title>Horizontal gene cluster transfer increased hallucinogenic mushroom diversity.</title>
        <authorList>
            <person name="Reynolds H.T."/>
            <person name="Vijayakumar V."/>
            <person name="Gluck-Thaler E."/>
            <person name="Korotkin H.B."/>
            <person name="Matheny P.B."/>
            <person name="Slot J.C."/>
        </authorList>
    </citation>
    <scope>NUCLEOTIDE SEQUENCE [LARGE SCALE GENOMIC DNA]</scope>
    <source>
        <strain evidence="2 3">2629</strain>
    </source>
</reference>
<name>A0A409YGU5_9AGAR</name>
<evidence type="ECO:0000313" key="3">
    <source>
        <dbReference type="Proteomes" id="UP000284842"/>
    </source>
</evidence>
<feature type="compositionally biased region" description="Pro residues" evidence="1">
    <location>
        <begin position="77"/>
        <end position="88"/>
    </location>
</feature>
<feature type="region of interest" description="Disordered" evidence="1">
    <location>
        <begin position="342"/>
        <end position="373"/>
    </location>
</feature>